<sequence length="103" mass="11184">MVASKLPNSPSEKDLLKSLLKKSSDIISIREVDESQYIVECDAGQFVTVPSILMAIHWKIRLNQLCGIATQNLLIQFLSIVVGTTENGAMEGLAKQVIAALDA</sequence>
<organism evidence="1 2">
    <name type="scientific">Plectus sambesii</name>
    <dbReference type="NCBI Taxonomy" id="2011161"/>
    <lineage>
        <taxon>Eukaryota</taxon>
        <taxon>Metazoa</taxon>
        <taxon>Ecdysozoa</taxon>
        <taxon>Nematoda</taxon>
        <taxon>Chromadorea</taxon>
        <taxon>Plectida</taxon>
        <taxon>Plectina</taxon>
        <taxon>Plectoidea</taxon>
        <taxon>Plectidae</taxon>
        <taxon>Plectus</taxon>
    </lineage>
</organism>
<dbReference type="Proteomes" id="UP000887566">
    <property type="component" value="Unplaced"/>
</dbReference>
<keyword evidence="1" id="KW-1185">Reference proteome</keyword>
<evidence type="ECO:0000313" key="1">
    <source>
        <dbReference type="Proteomes" id="UP000887566"/>
    </source>
</evidence>
<name>A0A914W649_9BILA</name>
<reference evidence="2" key="1">
    <citation type="submission" date="2022-11" db="UniProtKB">
        <authorList>
            <consortium name="WormBaseParasite"/>
        </authorList>
    </citation>
    <scope>IDENTIFICATION</scope>
</reference>
<proteinExistence type="predicted"/>
<protein>
    <submittedName>
        <fullName evidence="2">Uncharacterized protein</fullName>
    </submittedName>
</protein>
<evidence type="ECO:0000313" key="2">
    <source>
        <dbReference type="WBParaSite" id="PSAMB.scaffold313size57346.g4459.t1"/>
    </source>
</evidence>
<accession>A0A914W649</accession>
<dbReference type="AlphaFoldDB" id="A0A914W649"/>
<dbReference type="WBParaSite" id="PSAMB.scaffold313size57346.g4459.t1">
    <property type="protein sequence ID" value="PSAMB.scaffold313size57346.g4459.t1"/>
    <property type="gene ID" value="PSAMB.scaffold313size57346.g4459"/>
</dbReference>